<sequence length="759" mass="85140">MNLYLLFFLLSTKFYFASCESNCVNIKTCGECIGFASDECIWCAADAHDGDRCQSGSSNLNNITWCNGKIYSSKVTYEIKQDKNFTKGENGEDVVQFKPQLIKVKARPGVPVDIIMSYKPAKDYPLDIYYLIDYSRTMLEQVETLKEQGKSIYEGLLHLTNNVRLGFGSFVEKPSLPFVDVNMQTSYSFKNHLSLTENKTEFAKALNDKPSGVNYDAPEAGFDALMQVMACRKELNWRENARRIIVLSTDSTYHSAGDGKYVGAFIQHDMKCHLVNNMYTEDLKFDYPSVSQINKIATENNFMIIFAAVPNVTDHYKALEKNIQGSKYVPLEASPKLLEMIKEEYLSLIRNMQLEYTMPDFMQLTFDPDCNKPGNCVLQHDQHIDIKGTLMINSCPPDNMFTYLVKVGPRLLGEKLSISVEVDCQCDCEKPGKGEQNSNKCSLGGTYQCGVCKCNDDRHGDVCQCEGSKSDIKDSDKCKENEGAVYLCSGHGKCSCGICTCYKDFSGQFCEYDDKACLTSDGNICYGNGICKFGKCQCDAQWLPDYCMCPVDKEKGCIAPQSHEVCSGNGECVCGKCVCNSRNSTHGKCSGMFCDDCEEVAKRCKELEDYAYCNLNNKKIECDEKYNLSDAIVTIVNKTEINSPEYFEANMWCKKIVEDGKAFIFKYHYPNLSTLRLIIQSDLETPPVANILIAAGSVIGAVLLIGIITVIVWKILVDLHDKREYTKFLEQSEAAGFDTTLNPFYEPPSINFTNPVYSG</sequence>
<dbReference type="GO" id="GO:0007157">
    <property type="term" value="P:heterophilic cell-cell adhesion via plasma membrane cell adhesion molecules"/>
    <property type="evidence" value="ECO:0007669"/>
    <property type="project" value="UniProtKB-ARBA"/>
</dbReference>
<keyword evidence="12" id="KW-0325">Glycoprotein</keyword>
<dbReference type="GO" id="GO:0008305">
    <property type="term" value="C:integrin complex"/>
    <property type="evidence" value="ECO:0007669"/>
    <property type="project" value="TreeGrafter"/>
</dbReference>
<keyword evidence="5 16" id="KW-0732">Signal</keyword>
<feature type="disulfide bond" evidence="13">
    <location>
        <begin position="29"/>
        <end position="40"/>
    </location>
</feature>
<dbReference type="InterPro" id="IPR036465">
    <property type="entry name" value="vWFA_dom_sf"/>
</dbReference>
<evidence type="ECO:0000256" key="13">
    <source>
        <dbReference type="PIRSR" id="PIRSR002512-1"/>
    </source>
</evidence>
<dbReference type="Proteomes" id="UP000838878">
    <property type="component" value="Chromosome 6"/>
</dbReference>
<keyword evidence="10 15" id="KW-0472">Membrane</keyword>
<keyword evidence="11 13" id="KW-1015">Disulfide bond</keyword>
<keyword evidence="6" id="KW-0677">Repeat</keyword>
<proteinExistence type="inferred from homology"/>
<dbReference type="PANTHER" id="PTHR10082">
    <property type="entry name" value="INTEGRIN BETA SUBUNIT"/>
    <property type="match status" value="1"/>
</dbReference>
<dbReference type="PROSITE" id="PS50234">
    <property type="entry name" value="VWFA"/>
    <property type="match status" value="1"/>
</dbReference>
<evidence type="ECO:0000259" key="17">
    <source>
        <dbReference type="PROSITE" id="PS50234"/>
    </source>
</evidence>
<dbReference type="OrthoDB" id="410592at2759"/>
<dbReference type="PIRSF" id="PIRSF002512">
    <property type="entry name" value="Integrin_B"/>
    <property type="match status" value="1"/>
</dbReference>
<dbReference type="SMART" id="SM00187">
    <property type="entry name" value="INB"/>
    <property type="match status" value="1"/>
</dbReference>
<name>A0A8J9UUN2_9NEOP</name>
<dbReference type="EMBL" id="OV170226">
    <property type="protein sequence ID" value="CAH0726453.1"/>
    <property type="molecule type" value="Genomic_DNA"/>
</dbReference>
<feature type="disulfide bond" evidence="13">
    <location>
        <begin position="604"/>
        <end position="613"/>
    </location>
</feature>
<evidence type="ECO:0000256" key="7">
    <source>
        <dbReference type="ARBA" id="ARBA00022889"/>
    </source>
</evidence>
<dbReference type="GO" id="GO:0007160">
    <property type="term" value="P:cell-matrix adhesion"/>
    <property type="evidence" value="ECO:0007669"/>
    <property type="project" value="TreeGrafter"/>
</dbReference>
<evidence type="ECO:0000256" key="9">
    <source>
        <dbReference type="ARBA" id="ARBA00023037"/>
    </source>
</evidence>
<keyword evidence="4 14" id="KW-0812">Transmembrane</keyword>
<evidence type="ECO:0000256" key="16">
    <source>
        <dbReference type="SAM" id="SignalP"/>
    </source>
</evidence>
<comment type="subcellular location">
    <subcellularLocation>
        <location evidence="14">Cell membrane</location>
        <topology evidence="14">Single-pass type I membrane protein</topology>
    </subcellularLocation>
    <subcellularLocation>
        <location evidence="1">Membrane</location>
        <topology evidence="1">Single-pass type I membrane protein</topology>
    </subcellularLocation>
</comment>
<keyword evidence="19" id="KW-1185">Reference proteome</keyword>
<dbReference type="InterPro" id="IPR057243">
    <property type="entry name" value="Integrin_I-EGF_CS"/>
</dbReference>
<evidence type="ECO:0000256" key="11">
    <source>
        <dbReference type="ARBA" id="ARBA00023157"/>
    </source>
</evidence>
<feature type="disulfide bond" evidence="13">
    <location>
        <begin position="424"/>
        <end position="428"/>
    </location>
</feature>
<keyword evidence="7 14" id="KW-0130">Cell adhesion</keyword>
<feature type="disulfide bond" evidence="13">
    <location>
        <begin position="496"/>
        <end position="525"/>
    </location>
</feature>
<evidence type="ECO:0000256" key="3">
    <source>
        <dbReference type="ARBA" id="ARBA00022536"/>
    </source>
</evidence>
<dbReference type="Gene3D" id="1.20.5.100">
    <property type="entry name" value="Cytochrome c1, transmembrane anchor, C-terminal"/>
    <property type="match status" value="1"/>
</dbReference>
<dbReference type="SMART" id="SM01241">
    <property type="entry name" value="Integrin_b_cyt"/>
    <property type="match status" value="1"/>
</dbReference>
<feature type="disulfide bond" evidence="13">
    <location>
        <begin position="449"/>
        <end position="488"/>
    </location>
</feature>
<feature type="disulfide bond" evidence="13">
    <location>
        <begin position="454"/>
        <end position="463"/>
    </location>
</feature>
<dbReference type="AlphaFoldDB" id="A0A8J9UUN2"/>
<evidence type="ECO:0000313" key="19">
    <source>
        <dbReference type="Proteomes" id="UP000838878"/>
    </source>
</evidence>
<evidence type="ECO:0000256" key="14">
    <source>
        <dbReference type="RuleBase" id="RU000633"/>
    </source>
</evidence>
<dbReference type="InterPro" id="IPR002369">
    <property type="entry name" value="Integrin_bsu_VWA"/>
</dbReference>
<dbReference type="InterPro" id="IPR015812">
    <property type="entry name" value="Integrin_bsu"/>
</dbReference>
<feature type="non-terminal residue" evidence="18">
    <location>
        <position position="759"/>
    </location>
</feature>
<gene>
    <name evidence="18" type="ORF">BINO364_LOCUS11909</name>
</gene>
<keyword evidence="8 15" id="KW-1133">Transmembrane helix</keyword>
<comment type="similarity">
    <text evidence="2 14">Belongs to the integrin beta chain family.</text>
</comment>
<reference evidence="18" key="1">
    <citation type="submission" date="2021-12" db="EMBL/GenBank/DDBJ databases">
        <authorList>
            <person name="Martin H S."/>
        </authorList>
    </citation>
    <scope>NUCLEOTIDE SEQUENCE</scope>
</reference>
<dbReference type="SUPFAM" id="SSF69179">
    <property type="entry name" value="Integrin domains"/>
    <property type="match status" value="1"/>
</dbReference>
<evidence type="ECO:0000256" key="5">
    <source>
        <dbReference type="ARBA" id="ARBA00022729"/>
    </source>
</evidence>
<evidence type="ECO:0000256" key="4">
    <source>
        <dbReference type="ARBA" id="ARBA00022692"/>
    </source>
</evidence>
<evidence type="ECO:0000256" key="6">
    <source>
        <dbReference type="ARBA" id="ARBA00022737"/>
    </source>
</evidence>
<dbReference type="InterPro" id="IPR032695">
    <property type="entry name" value="Integrin_dom_sf"/>
</dbReference>
<dbReference type="GO" id="GO:0005925">
    <property type="term" value="C:focal adhesion"/>
    <property type="evidence" value="ECO:0007669"/>
    <property type="project" value="TreeGrafter"/>
</dbReference>
<feature type="disulfide bond" evidence="13">
    <location>
        <begin position="579"/>
        <end position="594"/>
    </location>
</feature>
<dbReference type="PRINTS" id="PR01186">
    <property type="entry name" value="INTEGRINB"/>
</dbReference>
<feature type="disulfide bond" evidence="13">
    <location>
        <begin position="231"/>
        <end position="272"/>
    </location>
</feature>
<dbReference type="InterPro" id="IPR014836">
    <property type="entry name" value="Integrin_bsu_cyt_dom"/>
</dbReference>
<feature type="transmembrane region" description="Helical" evidence="15">
    <location>
        <begin position="691"/>
        <end position="717"/>
    </location>
</feature>
<feature type="disulfide bond" evidence="13">
    <location>
        <begin position="370"/>
        <end position="376"/>
    </location>
</feature>
<feature type="disulfide bond" evidence="13">
    <location>
        <begin position="531"/>
        <end position="536"/>
    </location>
</feature>
<dbReference type="GO" id="GO:0016477">
    <property type="term" value="P:cell migration"/>
    <property type="evidence" value="ECO:0007669"/>
    <property type="project" value="TreeGrafter"/>
</dbReference>
<keyword evidence="3" id="KW-0245">EGF-like domain</keyword>
<feature type="disulfide bond" evidence="13">
    <location>
        <begin position="395"/>
        <end position="653"/>
    </location>
</feature>
<accession>A0A8J9UUN2</accession>
<dbReference type="Gene3D" id="2.60.40.1510">
    <property type="entry name" value="ntegrin, alpha v. Chain A, domain 3"/>
    <property type="match status" value="1"/>
</dbReference>
<dbReference type="Pfam" id="PF08725">
    <property type="entry name" value="Integrin_b_cyt"/>
    <property type="match status" value="1"/>
</dbReference>
<dbReference type="SUPFAM" id="SSF57196">
    <property type="entry name" value="EGF/Laminin"/>
    <property type="match status" value="1"/>
</dbReference>
<feature type="chain" id="PRO_5035471673" description="Integrin beta" evidence="16">
    <location>
        <begin position="20"/>
        <end position="759"/>
    </location>
</feature>
<evidence type="ECO:0000256" key="15">
    <source>
        <dbReference type="SAM" id="Phobius"/>
    </source>
</evidence>
<dbReference type="PROSITE" id="PS00243">
    <property type="entry name" value="I_EGF_1"/>
    <property type="match status" value="2"/>
</dbReference>
<dbReference type="Pfam" id="PF23105">
    <property type="entry name" value="EGF_integrin"/>
    <property type="match status" value="1"/>
</dbReference>
<dbReference type="Pfam" id="PF00362">
    <property type="entry name" value="Integrin_beta"/>
    <property type="match status" value="1"/>
</dbReference>
<evidence type="ECO:0000256" key="12">
    <source>
        <dbReference type="ARBA" id="ARBA00023180"/>
    </source>
</evidence>
<feature type="signal peptide" evidence="16">
    <location>
        <begin position="1"/>
        <end position="19"/>
    </location>
</feature>
<evidence type="ECO:0000256" key="2">
    <source>
        <dbReference type="ARBA" id="ARBA00007449"/>
    </source>
</evidence>
<dbReference type="InterPro" id="IPR057073">
    <property type="entry name" value="EGF_integrin_2"/>
</dbReference>
<evidence type="ECO:0000313" key="18">
    <source>
        <dbReference type="EMBL" id="CAH0726453.1"/>
    </source>
</evidence>
<dbReference type="GO" id="GO:0005178">
    <property type="term" value="F:integrin binding"/>
    <property type="evidence" value="ECO:0007669"/>
    <property type="project" value="TreeGrafter"/>
</dbReference>
<feature type="disulfide bond" evidence="13">
    <location>
        <begin position="538"/>
        <end position="547"/>
    </location>
</feature>
<organism evidence="18 19">
    <name type="scientific">Brenthis ino</name>
    <name type="common">lesser marbled fritillary</name>
    <dbReference type="NCBI Taxonomy" id="405034"/>
    <lineage>
        <taxon>Eukaryota</taxon>
        <taxon>Metazoa</taxon>
        <taxon>Ecdysozoa</taxon>
        <taxon>Arthropoda</taxon>
        <taxon>Hexapoda</taxon>
        <taxon>Insecta</taxon>
        <taxon>Pterygota</taxon>
        <taxon>Neoptera</taxon>
        <taxon>Endopterygota</taxon>
        <taxon>Lepidoptera</taxon>
        <taxon>Glossata</taxon>
        <taxon>Ditrysia</taxon>
        <taxon>Papilionoidea</taxon>
        <taxon>Nymphalidae</taxon>
        <taxon>Heliconiinae</taxon>
        <taxon>Argynnini</taxon>
        <taxon>Brenthis</taxon>
    </lineage>
</organism>
<protein>
    <recommendedName>
        <fullName evidence="14">Integrin beta</fullName>
    </recommendedName>
</protein>
<dbReference type="FunFam" id="2.10.25.10:FF:000036">
    <property type="entry name" value="Integrin beta"/>
    <property type="match status" value="1"/>
</dbReference>
<dbReference type="GO" id="GO:0033627">
    <property type="term" value="P:cell adhesion mediated by integrin"/>
    <property type="evidence" value="ECO:0007669"/>
    <property type="project" value="TreeGrafter"/>
</dbReference>
<feature type="domain" description="VWFA" evidence="17">
    <location>
        <begin position="127"/>
        <end position="323"/>
    </location>
</feature>
<keyword evidence="9 14" id="KW-0401">Integrin</keyword>
<feature type="disulfide bond" evidence="13">
    <location>
        <begin position="494"/>
        <end position="499"/>
    </location>
</feature>
<feature type="disulfide bond" evidence="13">
    <location>
        <begin position="43"/>
        <end position="53"/>
    </location>
</feature>
<dbReference type="SUPFAM" id="SSF53300">
    <property type="entry name" value="vWA-like"/>
    <property type="match status" value="1"/>
</dbReference>
<dbReference type="GO" id="GO:0009986">
    <property type="term" value="C:cell surface"/>
    <property type="evidence" value="ECO:0007669"/>
    <property type="project" value="TreeGrafter"/>
</dbReference>
<evidence type="ECO:0000256" key="10">
    <source>
        <dbReference type="ARBA" id="ARBA00023136"/>
    </source>
</evidence>
<dbReference type="Gene3D" id="3.40.50.410">
    <property type="entry name" value="von Willebrand factor, type A domain"/>
    <property type="match status" value="1"/>
</dbReference>
<dbReference type="GO" id="GO:0007229">
    <property type="term" value="P:integrin-mediated signaling pathway"/>
    <property type="evidence" value="ECO:0007669"/>
    <property type="project" value="UniProtKB-KW"/>
</dbReference>
<feature type="disulfide bond" evidence="13">
    <location>
        <begin position="572"/>
        <end position="577"/>
    </location>
</feature>
<dbReference type="PANTHER" id="PTHR10082:SF60">
    <property type="entry name" value="INTEGRIN BETA-PS"/>
    <property type="match status" value="1"/>
</dbReference>
<dbReference type="Gene3D" id="2.10.25.10">
    <property type="entry name" value="Laminin"/>
    <property type="match status" value="3"/>
</dbReference>
<feature type="disulfide bond" evidence="13">
    <location>
        <begin position="501"/>
        <end position="510"/>
    </location>
</feature>
<evidence type="ECO:0000256" key="8">
    <source>
        <dbReference type="ARBA" id="ARBA00022989"/>
    </source>
</evidence>
<dbReference type="InterPro" id="IPR002035">
    <property type="entry name" value="VWF_A"/>
</dbReference>
<evidence type="ECO:0000256" key="1">
    <source>
        <dbReference type="ARBA" id="ARBA00004479"/>
    </source>
</evidence>